<feature type="region of interest" description="Disordered" evidence="3">
    <location>
        <begin position="200"/>
        <end position="245"/>
    </location>
</feature>
<evidence type="ECO:0000256" key="3">
    <source>
        <dbReference type="SAM" id="MobiDB-lite"/>
    </source>
</evidence>
<evidence type="ECO:0000259" key="4">
    <source>
        <dbReference type="PROSITE" id="PS50090"/>
    </source>
</evidence>
<protein>
    <submittedName>
        <fullName evidence="6">Uncharacterized protein</fullName>
    </submittedName>
</protein>
<evidence type="ECO:0000259" key="5">
    <source>
        <dbReference type="PROSITE" id="PS51294"/>
    </source>
</evidence>
<organism evidence="6 7">
    <name type="scientific">Dissophora globulifera</name>
    <dbReference type="NCBI Taxonomy" id="979702"/>
    <lineage>
        <taxon>Eukaryota</taxon>
        <taxon>Fungi</taxon>
        <taxon>Fungi incertae sedis</taxon>
        <taxon>Mucoromycota</taxon>
        <taxon>Mortierellomycotina</taxon>
        <taxon>Mortierellomycetes</taxon>
        <taxon>Mortierellales</taxon>
        <taxon>Mortierellaceae</taxon>
        <taxon>Dissophora</taxon>
    </lineage>
</organism>
<dbReference type="FunFam" id="1.10.10.60:FF:000010">
    <property type="entry name" value="Transcriptional activator Myb isoform A"/>
    <property type="match status" value="1"/>
</dbReference>
<dbReference type="PROSITE" id="PS50090">
    <property type="entry name" value="MYB_LIKE"/>
    <property type="match status" value="2"/>
</dbReference>
<dbReference type="AlphaFoldDB" id="A0A9P6UN44"/>
<dbReference type="GO" id="GO:0000978">
    <property type="term" value="F:RNA polymerase II cis-regulatory region sequence-specific DNA binding"/>
    <property type="evidence" value="ECO:0007669"/>
    <property type="project" value="TreeGrafter"/>
</dbReference>
<keyword evidence="2" id="KW-0238">DNA-binding</keyword>
<feature type="domain" description="HTH myb-type" evidence="5">
    <location>
        <begin position="61"/>
        <end position="110"/>
    </location>
</feature>
<dbReference type="GO" id="GO:0000981">
    <property type="term" value="F:DNA-binding transcription factor activity, RNA polymerase II-specific"/>
    <property type="evidence" value="ECO:0007669"/>
    <property type="project" value="TreeGrafter"/>
</dbReference>
<comment type="caution">
    <text evidence="6">The sequence shown here is derived from an EMBL/GenBank/DDBJ whole genome shotgun (WGS) entry which is preliminary data.</text>
</comment>
<feature type="compositionally biased region" description="Basic and acidic residues" evidence="3">
    <location>
        <begin position="469"/>
        <end position="479"/>
    </location>
</feature>
<dbReference type="PANTHER" id="PTHR45614">
    <property type="entry name" value="MYB PROTEIN-RELATED"/>
    <property type="match status" value="1"/>
</dbReference>
<reference evidence="6" key="1">
    <citation type="journal article" date="2020" name="Fungal Divers.">
        <title>Resolving the Mortierellaceae phylogeny through synthesis of multi-gene phylogenetics and phylogenomics.</title>
        <authorList>
            <person name="Vandepol N."/>
            <person name="Liber J."/>
            <person name="Desiro A."/>
            <person name="Na H."/>
            <person name="Kennedy M."/>
            <person name="Barry K."/>
            <person name="Grigoriev I.V."/>
            <person name="Miller A.N."/>
            <person name="O'Donnell K."/>
            <person name="Stajich J.E."/>
            <person name="Bonito G."/>
        </authorList>
    </citation>
    <scope>NUCLEOTIDE SEQUENCE</scope>
    <source>
        <strain evidence="6">REB-010B</strain>
    </source>
</reference>
<dbReference type="EMBL" id="JAAAIP010000836">
    <property type="protein sequence ID" value="KAG0312156.1"/>
    <property type="molecule type" value="Genomic_DNA"/>
</dbReference>
<dbReference type="PROSITE" id="PS51294">
    <property type="entry name" value="HTH_MYB"/>
    <property type="match status" value="2"/>
</dbReference>
<evidence type="ECO:0000256" key="1">
    <source>
        <dbReference type="ARBA" id="ARBA00022737"/>
    </source>
</evidence>
<dbReference type="InterPro" id="IPR017930">
    <property type="entry name" value="Myb_dom"/>
</dbReference>
<dbReference type="InterPro" id="IPR001005">
    <property type="entry name" value="SANT/Myb"/>
</dbReference>
<gene>
    <name evidence="6" type="ORF">BGZ99_009667</name>
</gene>
<evidence type="ECO:0000313" key="7">
    <source>
        <dbReference type="Proteomes" id="UP000738325"/>
    </source>
</evidence>
<dbReference type="Pfam" id="PF00249">
    <property type="entry name" value="Myb_DNA-binding"/>
    <property type="match status" value="2"/>
</dbReference>
<dbReference type="Gene3D" id="1.10.10.60">
    <property type="entry name" value="Homeodomain-like"/>
    <property type="match status" value="2"/>
</dbReference>
<feature type="domain" description="Myb-like" evidence="4">
    <location>
        <begin position="56"/>
        <end position="106"/>
    </location>
</feature>
<dbReference type="InterPro" id="IPR009057">
    <property type="entry name" value="Homeodomain-like_sf"/>
</dbReference>
<dbReference type="SUPFAM" id="SSF46689">
    <property type="entry name" value="Homeodomain-like"/>
    <property type="match status" value="1"/>
</dbReference>
<feature type="region of interest" description="Disordered" evidence="3">
    <location>
        <begin position="449"/>
        <end position="502"/>
    </location>
</feature>
<dbReference type="GO" id="GO:0000278">
    <property type="term" value="P:mitotic cell cycle"/>
    <property type="evidence" value="ECO:0007669"/>
    <property type="project" value="TreeGrafter"/>
</dbReference>
<feature type="region of interest" description="Disordered" evidence="3">
    <location>
        <begin position="90"/>
        <end position="157"/>
    </location>
</feature>
<proteinExistence type="predicted"/>
<accession>A0A9P6UN44</accession>
<feature type="domain" description="Myb-like" evidence="4">
    <location>
        <begin position="4"/>
        <end position="55"/>
    </location>
</feature>
<dbReference type="CDD" id="cd00167">
    <property type="entry name" value="SANT"/>
    <property type="match status" value="2"/>
</dbReference>
<dbReference type="GO" id="GO:0005634">
    <property type="term" value="C:nucleus"/>
    <property type="evidence" value="ECO:0007669"/>
    <property type="project" value="TreeGrafter"/>
</dbReference>
<dbReference type="PANTHER" id="PTHR45614:SF25">
    <property type="entry name" value="MYB PROTEIN"/>
    <property type="match status" value="1"/>
</dbReference>
<feature type="domain" description="HTH myb-type" evidence="5">
    <location>
        <begin position="4"/>
        <end position="59"/>
    </location>
</feature>
<keyword evidence="7" id="KW-1185">Reference proteome</keyword>
<dbReference type="OrthoDB" id="2143914at2759"/>
<dbReference type="Proteomes" id="UP000738325">
    <property type="component" value="Unassembled WGS sequence"/>
</dbReference>
<keyword evidence="1" id="KW-0677">Repeat</keyword>
<dbReference type="InterPro" id="IPR050560">
    <property type="entry name" value="MYB_TF"/>
</dbReference>
<feature type="compositionally biased region" description="Polar residues" evidence="3">
    <location>
        <begin position="202"/>
        <end position="232"/>
    </location>
</feature>
<sequence length="542" mass="60921">MISKPRSIKGPWTPEEDHQLRALVNELGAEKWVQIAGRLGSRTGKQCRERWHNHLDPTIDKSPFTPKEDELIFKLFEQLGSKWAEMSKLMPGRPDNAIKNHFNTSMQRKRRRLSLQDPSELQMKFSDQGSGLSTSATSPLASPTSVTSPSLTRNHRFDPYGKRIQRLLSSVDTQVENNVPSARCVPTPPKTPEAKARLQFSPGMSRSNSMGSANRTSTTSYGLKANSRQTRPNLPGNPSIHRSSNSYFASTSSAMANPSSATTSLFSNFPSKLGRSSSATTVSSSLTNQTQYRDYTDDKVYGYFQQEQQLQHSLPRTNMARRESYPSRQGHHEHHRSLDIDQFSALAELANVAEQYRDMHPTTVVVQSQEEIDKDGYSDVERSDVDLDGRVDFEDEMKKTIAAKPHNLNRRFSVSLSNLKEEEHAGSGSEHSRAQHSYHIDQRFAPNSSYHARPSFYGRSASSPTGEPSHVHFRSERSSVDYSASENGGSDHEQEEMSMEHDCNNGSFSKPNAMYLAIRRGSVRELMAIDHLCLSSEEMDRC</sequence>
<dbReference type="SMART" id="SM00717">
    <property type="entry name" value="SANT"/>
    <property type="match status" value="2"/>
</dbReference>
<name>A0A9P6UN44_9FUNG</name>
<evidence type="ECO:0000256" key="2">
    <source>
        <dbReference type="ARBA" id="ARBA00023125"/>
    </source>
</evidence>
<feature type="compositionally biased region" description="Low complexity" evidence="3">
    <location>
        <begin position="129"/>
        <end position="152"/>
    </location>
</feature>
<dbReference type="GO" id="GO:0045944">
    <property type="term" value="P:positive regulation of transcription by RNA polymerase II"/>
    <property type="evidence" value="ECO:0007669"/>
    <property type="project" value="TreeGrafter"/>
</dbReference>
<evidence type="ECO:0000313" key="6">
    <source>
        <dbReference type="EMBL" id="KAG0312156.1"/>
    </source>
</evidence>